<dbReference type="STRING" id="35608.A0A2U1PSR3"/>
<proteinExistence type="predicted"/>
<evidence type="ECO:0000313" key="1">
    <source>
        <dbReference type="EMBL" id="PWA88800.1"/>
    </source>
</evidence>
<reference evidence="1 2" key="1">
    <citation type="journal article" date="2018" name="Mol. Plant">
        <title>The genome of Artemisia annua provides insight into the evolution of Asteraceae family and artemisinin biosynthesis.</title>
        <authorList>
            <person name="Shen Q."/>
            <person name="Zhang L."/>
            <person name="Liao Z."/>
            <person name="Wang S."/>
            <person name="Yan T."/>
            <person name="Shi P."/>
            <person name="Liu M."/>
            <person name="Fu X."/>
            <person name="Pan Q."/>
            <person name="Wang Y."/>
            <person name="Lv Z."/>
            <person name="Lu X."/>
            <person name="Zhang F."/>
            <person name="Jiang W."/>
            <person name="Ma Y."/>
            <person name="Chen M."/>
            <person name="Hao X."/>
            <person name="Li L."/>
            <person name="Tang Y."/>
            <person name="Lv G."/>
            <person name="Zhou Y."/>
            <person name="Sun X."/>
            <person name="Brodelius P.E."/>
            <person name="Rose J.K.C."/>
            <person name="Tang K."/>
        </authorList>
    </citation>
    <scope>NUCLEOTIDE SEQUENCE [LARGE SCALE GENOMIC DNA]</scope>
    <source>
        <strain evidence="2">cv. Huhao1</strain>
        <tissue evidence="1">Leaf</tissue>
    </source>
</reference>
<evidence type="ECO:0000313" key="2">
    <source>
        <dbReference type="Proteomes" id="UP000245207"/>
    </source>
</evidence>
<dbReference type="EMBL" id="PKPP01000777">
    <property type="protein sequence ID" value="PWA88800.1"/>
    <property type="molecule type" value="Genomic_DNA"/>
</dbReference>
<comment type="caution">
    <text evidence="1">The sequence shown here is derived from an EMBL/GenBank/DDBJ whole genome shotgun (WGS) entry which is preliminary data.</text>
</comment>
<gene>
    <name evidence="1" type="ORF">CTI12_AA118150</name>
</gene>
<dbReference type="Proteomes" id="UP000245207">
    <property type="component" value="Unassembled WGS sequence"/>
</dbReference>
<organism evidence="1 2">
    <name type="scientific">Artemisia annua</name>
    <name type="common">Sweet wormwood</name>
    <dbReference type="NCBI Taxonomy" id="35608"/>
    <lineage>
        <taxon>Eukaryota</taxon>
        <taxon>Viridiplantae</taxon>
        <taxon>Streptophyta</taxon>
        <taxon>Embryophyta</taxon>
        <taxon>Tracheophyta</taxon>
        <taxon>Spermatophyta</taxon>
        <taxon>Magnoliopsida</taxon>
        <taxon>eudicotyledons</taxon>
        <taxon>Gunneridae</taxon>
        <taxon>Pentapetalae</taxon>
        <taxon>asterids</taxon>
        <taxon>campanulids</taxon>
        <taxon>Asterales</taxon>
        <taxon>Asteraceae</taxon>
        <taxon>Asteroideae</taxon>
        <taxon>Anthemideae</taxon>
        <taxon>Artemisiinae</taxon>
        <taxon>Artemisia</taxon>
    </lineage>
</organism>
<accession>A0A2U1PSR3</accession>
<dbReference type="AlphaFoldDB" id="A0A2U1PSR3"/>
<protein>
    <submittedName>
        <fullName evidence="1">NB-ARC domains-containing protein</fullName>
    </submittedName>
</protein>
<sequence length="253" mass="28718">MEFYESKAQPKNVSFKKLERLRISIGCRLKEWGLGKLERYTIKNTLCLVADSHKLLECKINELFEKTEELYLLVNNINHLGNMHPSQHLYYNLRVLYVTQCKTPEYTNYNIFCYCITHTSVATMHIPTTTVFRRLLCILNVVGDEEWQGEKYRHLKCDQVFVNVQAARNSVGPSKSPKDILEKRVVVFAVGESTTGCAMTVGVLAANGMHMQKEGAEMGPESGMKRRCFGAEMGMKVGDFGAQIAAKKRGYVC</sequence>
<keyword evidence="2" id="KW-1185">Reference proteome</keyword>
<name>A0A2U1PSR3_ARTAN</name>